<protein>
    <submittedName>
        <fullName evidence="1">Uncharacterized protein</fullName>
    </submittedName>
</protein>
<name>A0A6A1WNY9_9ROSI</name>
<keyword evidence="2" id="KW-1185">Reference proteome</keyword>
<gene>
    <name evidence="1" type="ORF">CJ030_MR1G015959</name>
</gene>
<dbReference type="Proteomes" id="UP000516437">
    <property type="component" value="Chromosome 1"/>
</dbReference>
<comment type="caution">
    <text evidence="1">The sequence shown here is derived from an EMBL/GenBank/DDBJ whole genome shotgun (WGS) entry which is preliminary data.</text>
</comment>
<dbReference type="EMBL" id="RXIC02000019">
    <property type="protein sequence ID" value="KAB1226383.1"/>
    <property type="molecule type" value="Genomic_DNA"/>
</dbReference>
<dbReference type="OrthoDB" id="1737932at2759"/>
<proteinExistence type="predicted"/>
<accession>A0A6A1WNY9</accession>
<organism evidence="1 2">
    <name type="scientific">Morella rubra</name>
    <name type="common">Chinese bayberry</name>
    <dbReference type="NCBI Taxonomy" id="262757"/>
    <lineage>
        <taxon>Eukaryota</taxon>
        <taxon>Viridiplantae</taxon>
        <taxon>Streptophyta</taxon>
        <taxon>Embryophyta</taxon>
        <taxon>Tracheophyta</taxon>
        <taxon>Spermatophyta</taxon>
        <taxon>Magnoliopsida</taxon>
        <taxon>eudicotyledons</taxon>
        <taxon>Gunneridae</taxon>
        <taxon>Pentapetalae</taxon>
        <taxon>rosids</taxon>
        <taxon>fabids</taxon>
        <taxon>Fagales</taxon>
        <taxon>Myricaceae</taxon>
        <taxon>Morella</taxon>
    </lineage>
</organism>
<reference evidence="1 2" key="1">
    <citation type="journal article" date="2019" name="Plant Biotechnol. J.">
        <title>The red bayberry genome and genetic basis of sex determination.</title>
        <authorList>
            <person name="Jia H.M."/>
            <person name="Jia H.J."/>
            <person name="Cai Q.L."/>
            <person name="Wang Y."/>
            <person name="Zhao H.B."/>
            <person name="Yang W.F."/>
            <person name="Wang G.Y."/>
            <person name="Li Y.H."/>
            <person name="Zhan D.L."/>
            <person name="Shen Y.T."/>
            <person name="Niu Q.F."/>
            <person name="Chang L."/>
            <person name="Qiu J."/>
            <person name="Zhao L."/>
            <person name="Xie H.B."/>
            <person name="Fu W.Y."/>
            <person name="Jin J."/>
            <person name="Li X.W."/>
            <person name="Jiao Y."/>
            <person name="Zhou C.C."/>
            <person name="Tu T."/>
            <person name="Chai C.Y."/>
            <person name="Gao J.L."/>
            <person name="Fan L.J."/>
            <person name="van de Weg E."/>
            <person name="Wang J.Y."/>
            <person name="Gao Z.S."/>
        </authorList>
    </citation>
    <scope>NUCLEOTIDE SEQUENCE [LARGE SCALE GENOMIC DNA]</scope>
    <source>
        <tissue evidence="1">Leaves</tissue>
    </source>
</reference>
<dbReference type="AlphaFoldDB" id="A0A6A1WNY9"/>
<sequence length="200" mass="22415">MSKRTRTSSQAYDEQPFTLALTLAQHTTIIMSRSIVVERNIKLADIYDPTFDMTGYASKNIVWESYCAILWARNLEEPSMEAAASFLAYHAPDLMLCHRPKKHTIELSYSGAEFMYLVVVQGLPVDMASYIYQSVRAEALKTDAQISLPHEILLTQFLHALLVPEGANEPRAVPLGSINKTTLSKSMAQTRRALQCRSSS</sequence>
<evidence type="ECO:0000313" key="1">
    <source>
        <dbReference type="EMBL" id="KAB1226383.1"/>
    </source>
</evidence>
<evidence type="ECO:0000313" key="2">
    <source>
        <dbReference type="Proteomes" id="UP000516437"/>
    </source>
</evidence>